<dbReference type="PANTHER" id="PTHR24346">
    <property type="entry name" value="MAP/MICROTUBULE AFFINITY-REGULATING KINASE"/>
    <property type="match status" value="1"/>
</dbReference>
<accession>A0AA88Y7W1</accession>
<reference evidence="14" key="1">
    <citation type="submission" date="2019-08" db="EMBL/GenBank/DDBJ databases">
        <title>The improved chromosome-level genome for the pearl oyster Pinctada fucata martensii using PacBio sequencing and Hi-C.</title>
        <authorList>
            <person name="Zheng Z."/>
        </authorList>
    </citation>
    <scope>NUCLEOTIDE SEQUENCE</scope>
    <source>
        <strain evidence="14">ZZ-2019</strain>
        <tissue evidence="14">Adductor muscle</tissue>
    </source>
</reference>
<dbReference type="GO" id="GO:0000287">
    <property type="term" value="F:magnesium ion binding"/>
    <property type="evidence" value="ECO:0007669"/>
    <property type="project" value="UniProtKB-ARBA"/>
</dbReference>
<comment type="similarity">
    <text evidence="12">Belongs to the protein kinase superfamily.</text>
</comment>
<keyword evidence="2" id="KW-0217">Developmental protein</keyword>
<dbReference type="GO" id="GO:0050321">
    <property type="term" value="F:tau-protein kinase activity"/>
    <property type="evidence" value="ECO:0007669"/>
    <property type="project" value="TreeGrafter"/>
</dbReference>
<dbReference type="SMART" id="SM00220">
    <property type="entry name" value="S_TKc"/>
    <property type="match status" value="1"/>
</dbReference>
<keyword evidence="15" id="KW-1185">Reference proteome</keyword>
<proteinExistence type="inferred from homology"/>
<evidence type="ECO:0000256" key="10">
    <source>
        <dbReference type="ARBA" id="ARBA00022871"/>
    </source>
</evidence>
<keyword evidence="8" id="KW-0460">Magnesium</keyword>
<evidence type="ECO:0000259" key="13">
    <source>
        <dbReference type="PROSITE" id="PS50011"/>
    </source>
</evidence>
<dbReference type="GO" id="GO:0007283">
    <property type="term" value="P:spermatogenesis"/>
    <property type="evidence" value="ECO:0007669"/>
    <property type="project" value="UniProtKB-KW"/>
</dbReference>
<evidence type="ECO:0000256" key="11">
    <source>
        <dbReference type="PROSITE-ProRule" id="PRU10141"/>
    </source>
</evidence>
<dbReference type="PROSITE" id="PS50011">
    <property type="entry name" value="PROTEIN_KINASE_DOM"/>
    <property type="match status" value="1"/>
</dbReference>
<evidence type="ECO:0000256" key="5">
    <source>
        <dbReference type="ARBA" id="ARBA00022741"/>
    </source>
</evidence>
<feature type="domain" description="Protein kinase" evidence="13">
    <location>
        <begin position="25"/>
        <end position="284"/>
    </location>
</feature>
<dbReference type="EMBL" id="VSWD01000010">
    <property type="protein sequence ID" value="KAK3091096.1"/>
    <property type="molecule type" value="Genomic_DNA"/>
</dbReference>
<name>A0AA88Y7W1_PINIB</name>
<dbReference type="InterPro" id="IPR011009">
    <property type="entry name" value="Kinase-like_dom_sf"/>
</dbReference>
<dbReference type="GO" id="GO:0005524">
    <property type="term" value="F:ATP binding"/>
    <property type="evidence" value="ECO:0007669"/>
    <property type="project" value="UniProtKB-UniRule"/>
</dbReference>
<dbReference type="GO" id="GO:0005737">
    <property type="term" value="C:cytoplasm"/>
    <property type="evidence" value="ECO:0007669"/>
    <property type="project" value="TreeGrafter"/>
</dbReference>
<dbReference type="InterPro" id="IPR008271">
    <property type="entry name" value="Ser/Thr_kinase_AS"/>
</dbReference>
<keyword evidence="9" id="KW-0832">Ubl conjugation</keyword>
<keyword evidence="6" id="KW-0221">Differentiation</keyword>
<dbReference type="SUPFAM" id="SSF56112">
    <property type="entry name" value="Protein kinase-like (PK-like)"/>
    <property type="match status" value="1"/>
</dbReference>
<dbReference type="InterPro" id="IPR000719">
    <property type="entry name" value="Prot_kinase_dom"/>
</dbReference>
<feature type="binding site" evidence="11">
    <location>
        <position position="54"/>
    </location>
    <ligand>
        <name>ATP</name>
        <dbReference type="ChEBI" id="CHEBI:30616"/>
    </ligand>
</feature>
<dbReference type="GO" id="GO:0030154">
    <property type="term" value="P:cell differentiation"/>
    <property type="evidence" value="ECO:0007669"/>
    <property type="project" value="UniProtKB-KW"/>
</dbReference>
<evidence type="ECO:0000313" key="15">
    <source>
        <dbReference type="Proteomes" id="UP001186944"/>
    </source>
</evidence>
<evidence type="ECO:0000256" key="12">
    <source>
        <dbReference type="RuleBase" id="RU000304"/>
    </source>
</evidence>
<dbReference type="PROSITE" id="PS00107">
    <property type="entry name" value="PROTEIN_KINASE_ATP"/>
    <property type="match status" value="1"/>
</dbReference>
<evidence type="ECO:0000313" key="14">
    <source>
        <dbReference type="EMBL" id="KAK3091096.1"/>
    </source>
</evidence>
<comment type="cofactor">
    <cofactor evidence="1">
        <name>Mg(2+)</name>
        <dbReference type="ChEBI" id="CHEBI:18420"/>
    </cofactor>
</comment>
<keyword evidence="12" id="KW-0723">Serine/threonine-protein kinase</keyword>
<comment type="caution">
    <text evidence="14">The sequence shown here is derived from an EMBL/GenBank/DDBJ whole genome shotgun (WGS) entry which is preliminary data.</text>
</comment>
<evidence type="ECO:0000256" key="8">
    <source>
        <dbReference type="ARBA" id="ARBA00022842"/>
    </source>
</evidence>
<protein>
    <recommendedName>
        <fullName evidence="13">Protein kinase domain-containing protein</fullName>
    </recommendedName>
</protein>
<dbReference type="AlphaFoldDB" id="A0AA88Y7W1"/>
<evidence type="ECO:0000256" key="7">
    <source>
        <dbReference type="ARBA" id="ARBA00022840"/>
    </source>
</evidence>
<evidence type="ECO:0000256" key="3">
    <source>
        <dbReference type="ARBA" id="ARBA00022553"/>
    </source>
</evidence>
<gene>
    <name evidence="14" type="ORF">FSP39_017084</name>
</gene>
<dbReference type="FunFam" id="1.10.510.10:FF:000658">
    <property type="entry name" value="Protein CBG12184"/>
    <property type="match status" value="1"/>
</dbReference>
<dbReference type="GO" id="GO:0000226">
    <property type="term" value="P:microtubule cytoskeleton organization"/>
    <property type="evidence" value="ECO:0007669"/>
    <property type="project" value="TreeGrafter"/>
</dbReference>
<keyword evidence="7 11" id="KW-0067">ATP-binding</keyword>
<dbReference type="PROSITE" id="PS00108">
    <property type="entry name" value="PROTEIN_KINASE_ST"/>
    <property type="match status" value="1"/>
</dbReference>
<keyword evidence="10" id="KW-0744">Spermatogenesis</keyword>
<organism evidence="14 15">
    <name type="scientific">Pinctada imbricata</name>
    <name type="common">Atlantic pearl-oyster</name>
    <name type="synonym">Pinctada martensii</name>
    <dbReference type="NCBI Taxonomy" id="66713"/>
    <lineage>
        <taxon>Eukaryota</taxon>
        <taxon>Metazoa</taxon>
        <taxon>Spiralia</taxon>
        <taxon>Lophotrochozoa</taxon>
        <taxon>Mollusca</taxon>
        <taxon>Bivalvia</taxon>
        <taxon>Autobranchia</taxon>
        <taxon>Pteriomorphia</taxon>
        <taxon>Pterioida</taxon>
        <taxon>Pterioidea</taxon>
        <taxon>Pteriidae</taxon>
        <taxon>Pinctada</taxon>
    </lineage>
</organism>
<dbReference type="GO" id="GO:0035556">
    <property type="term" value="P:intracellular signal transduction"/>
    <property type="evidence" value="ECO:0007669"/>
    <property type="project" value="TreeGrafter"/>
</dbReference>
<keyword evidence="3" id="KW-0597">Phosphoprotein</keyword>
<keyword evidence="5 11" id="KW-0547">Nucleotide-binding</keyword>
<evidence type="ECO:0000256" key="9">
    <source>
        <dbReference type="ARBA" id="ARBA00022843"/>
    </source>
</evidence>
<evidence type="ECO:0000256" key="4">
    <source>
        <dbReference type="ARBA" id="ARBA00022723"/>
    </source>
</evidence>
<evidence type="ECO:0000256" key="2">
    <source>
        <dbReference type="ARBA" id="ARBA00022473"/>
    </source>
</evidence>
<keyword evidence="4" id="KW-0479">Metal-binding</keyword>
<dbReference type="Proteomes" id="UP001186944">
    <property type="component" value="Unassembled WGS sequence"/>
</dbReference>
<dbReference type="Pfam" id="PF00069">
    <property type="entry name" value="Pkinase"/>
    <property type="match status" value="1"/>
</dbReference>
<dbReference type="Gene3D" id="1.10.510.10">
    <property type="entry name" value="Transferase(Phosphotransferase) domain 1"/>
    <property type="match status" value="1"/>
</dbReference>
<dbReference type="PANTHER" id="PTHR24346:SF102">
    <property type="entry name" value="TESTIS-SPECIFIC SERINE_THREONINE-PROTEIN KINASE 1"/>
    <property type="match status" value="1"/>
</dbReference>
<dbReference type="InterPro" id="IPR017441">
    <property type="entry name" value="Protein_kinase_ATP_BS"/>
</dbReference>
<sequence>MNGRPQSTTVREFMHLADFLCEKGYRIGPTIGEGTHAKVKIVERTKDGKILALKIVNVKKANKDYVKKFMPRELKLVLDLVHPNIIATHQIMHMDDQVFFVMDYAQRGDLLSYIKKRGMLEQSEAKKIFIQLAKALEYLHTEEIAHRDLKCENVLMMADDRVVLTDFGFARSIKSDDGDLLSRTFCGSSAYASPELVQGIPYDPKPNDVWGLGCILYIMICGKMPFDDRSLKRMLYKQLARKIEFPDKVSAMMDTECKTLIYTMLEPAVEKRMSITQVLMSEWLKEKCLNDKDD</sequence>
<keyword evidence="12" id="KW-0808">Transferase</keyword>
<keyword evidence="12" id="KW-0418">Kinase</keyword>
<evidence type="ECO:0000256" key="1">
    <source>
        <dbReference type="ARBA" id="ARBA00001946"/>
    </source>
</evidence>
<evidence type="ECO:0000256" key="6">
    <source>
        <dbReference type="ARBA" id="ARBA00022782"/>
    </source>
</evidence>